<feature type="chain" id="PRO_5002533391" evidence="2">
    <location>
        <begin position="24"/>
        <end position="126"/>
    </location>
</feature>
<organism evidence="3 4">
    <name type="scientific">Berkelbacteria bacterium GW2011_GWA2_38_9</name>
    <dbReference type="NCBI Taxonomy" id="1618334"/>
    <lineage>
        <taxon>Bacteria</taxon>
        <taxon>Candidatus Berkelbacteria</taxon>
    </lineage>
</organism>
<feature type="signal peptide" evidence="2">
    <location>
        <begin position="1"/>
        <end position="23"/>
    </location>
</feature>
<dbReference type="AlphaFoldDB" id="A0A0G0LBE5"/>
<evidence type="ECO:0000256" key="1">
    <source>
        <dbReference type="SAM" id="Phobius"/>
    </source>
</evidence>
<protein>
    <submittedName>
        <fullName evidence="3">Uncharacterized protein</fullName>
    </submittedName>
</protein>
<keyword evidence="1" id="KW-0812">Transmembrane</keyword>
<name>A0A0G0LBE5_9BACT</name>
<evidence type="ECO:0000256" key="2">
    <source>
        <dbReference type="SAM" id="SignalP"/>
    </source>
</evidence>
<sequence length="126" mass="13018">MKAWHVGTLAAALLLAAAVAGSADDGGDIFPLIVVFGLSGWAWHGFGNSVRLSKAFSAFCTAIVTGTLGVFALTYFSCQGKTIAGPEMAFFVYAFGAFLAVVAGLEKMEESITSTAEPVTVEVSTN</sequence>
<evidence type="ECO:0000313" key="4">
    <source>
        <dbReference type="Proteomes" id="UP000033934"/>
    </source>
</evidence>
<feature type="transmembrane region" description="Helical" evidence="1">
    <location>
        <begin position="58"/>
        <end position="76"/>
    </location>
</feature>
<comment type="caution">
    <text evidence="3">The sequence shown here is derived from an EMBL/GenBank/DDBJ whole genome shotgun (WGS) entry which is preliminary data.</text>
</comment>
<accession>A0A0G0LBE5</accession>
<reference evidence="3 4" key="1">
    <citation type="journal article" date="2015" name="Nature">
        <title>rRNA introns, odd ribosomes, and small enigmatic genomes across a large radiation of phyla.</title>
        <authorList>
            <person name="Brown C.T."/>
            <person name="Hug L.A."/>
            <person name="Thomas B.C."/>
            <person name="Sharon I."/>
            <person name="Castelle C.J."/>
            <person name="Singh A."/>
            <person name="Wilkins M.J."/>
            <person name="Williams K.H."/>
            <person name="Banfield J.F."/>
        </authorList>
    </citation>
    <scope>NUCLEOTIDE SEQUENCE [LARGE SCALE GENOMIC DNA]</scope>
</reference>
<evidence type="ECO:0000313" key="3">
    <source>
        <dbReference type="EMBL" id="KKQ89353.1"/>
    </source>
</evidence>
<feature type="transmembrane region" description="Helical" evidence="1">
    <location>
        <begin position="88"/>
        <end position="105"/>
    </location>
</feature>
<dbReference type="Proteomes" id="UP000033934">
    <property type="component" value="Unassembled WGS sequence"/>
</dbReference>
<gene>
    <name evidence="3" type="ORF">UT11_C0028G0013</name>
</gene>
<keyword evidence="1" id="KW-0472">Membrane</keyword>
<keyword evidence="1" id="KW-1133">Transmembrane helix</keyword>
<feature type="transmembrane region" description="Helical" evidence="1">
    <location>
        <begin position="30"/>
        <end position="46"/>
    </location>
</feature>
<proteinExistence type="predicted"/>
<dbReference type="EMBL" id="LBVO01000028">
    <property type="protein sequence ID" value="KKQ89353.1"/>
    <property type="molecule type" value="Genomic_DNA"/>
</dbReference>
<keyword evidence="2" id="KW-0732">Signal</keyword>